<protein>
    <submittedName>
        <fullName evidence="1">Uncharacterized protein</fullName>
    </submittedName>
</protein>
<evidence type="ECO:0000313" key="1">
    <source>
        <dbReference type="EMBL" id="KZP24075.1"/>
    </source>
</evidence>
<dbReference type="PANTHER" id="PTHR35895:SF1">
    <property type="entry name" value="LIPID-BINDING SERUM GLYCOPROTEIN C-TERMINAL DOMAIN-CONTAINING PROTEIN"/>
    <property type="match status" value="1"/>
</dbReference>
<reference evidence="1 2" key="1">
    <citation type="journal article" date="2016" name="Mol. Biol. Evol.">
        <title>Comparative Genomics of Early-Diverging Mushroom-Forming Fungi Provides Insights into the Origins of Lignocellulose Decay Capabilities.</title>
        <authorList>
            <person name="Nagy L.G."/>
            <person name="Riley R."/>
            <person name="Tritt A."/>
            <person name="Adam C."/>
            <person name="Daum C."/>
            <person name="Floudas D."/>
            <person name="Sun H."/>
            <person name="Yadav J.S."/>
            <person name="Pangilinan J."/>
            <person name="Larsson K.H."/>
            <person name="Matsuura K."/>
            <person name="Barry K."/>
            <person name="Labutti K."/>
            <person name="Kuo R."/>
            <person name="Ohm R.A."/>
            <person name="Bhattacharya S.S."/>
            <person name="Shirouzu T."/>
            <person name="Yoshinaga Y."/>
            <person name="Martin F.M."/>
            <person name="Grigoriev I.V."/>
            <person name="Hibbett D.S."/>
        </authorList>
    </citation>
    <scope>NUCLEOTIDE SEQUENCE [LARGE SCALE GENOMIC DNA]</scope>
    <source>
        <strain evidence="1 2">CBS 109695</strain>
    </source>
</reference>
<proteinExistence type="predicted"/>
<gene>
    <name evidence="1" type="ORF">FIBSPDRAFT_951384</name>
</gene>
<dbReference type="AlphaFoldDB" id="A0A166MJV6"/>
<dbReference type="STRING" id="436010.A0A166MJV6"/>
<keyword evidence="2" id="KW-1185">Reference proteome</keyword>
<accession>A0A166MJV6</accession>
<dbReference type="InterPro" id="IPR046368">
    <property type="entry name" value="Tag1"/>
</dbReference>
<dbReference type="OrthoDB" id="10039566at2759"/>
<dbReference type="PANTHER" id="PTHR35895">
    <property type="entry name" value="CHROMOSOME 16, WHOLE GENOME SHOTGUN SEQUENCE"/>
    <property type="match status" value="1"/>
</dbReference>
<dbReference type="Pfam" id="PF12505">
    <property type="entry name" value="DUF3712"/>
    <property type="match status" value="2"/>
</dbReference>
<name>A0A166MJV6_9AGAM</name>
<dbReference type="InterPro" id="IPR022185">
    <property type="entry name" value="DUF3712"/>
</dbReference>
<organism evidence="1 2">
    <name type="scientific">Athelia psychrophila</name>
    <dbReference type="NCBI Taxonomy" id="1759441"/>
    <lineage>
        <taxon>Eukaryota</taxon>
        <taxon>Fungi</taxon>
        <taxon>Dikarya</taxon>
        <taxon>Basidiomycota</taxon>
        <taxon>Agaricomycotina</taxon>
        <taxon>Agaricomycetes</taxon>
        <taxon>Agaricomycetidae</taxon>
        <taxon>Atheliales</taxon>
        <taxon>Atheliaceae</taxon>
        <taxon>Athelia</taxon>
    </lineage>
</organism>
<evidence type="ECO:0000313" key="2">
    <source>
        <dbReference type="Proteomes" id="UP000076532"/>
    </source>
</evidence>
<dbReference type="EMBL" id="KV417528">
    <property type="protein sequence ID" value="KZP24075.1"/>
    <property type="molecule type" value="Genomic_DNA"/>
</dbReference>
<sequence>MLSLNDCDSWTVEVKLYFSVFQLLSLKSLSRPTSFAICLFHNPSFTWTISTPKLQVKALGTIFHNVSLSKDITLAAFNGLPWVTIGKFHLAGGTTIETQAVIPSPSQLGIDLGTVGFLAYYDNVEADSIDLVAKGGSVVPIGSTTPISWLSAAFKTLSLDVVLMGKKYKLTTTTETYAPLVGSNTTLATYQNPFGFSLQVIQSAVDMVIALPDNGTQIATLALATSDTVGGVSTGNVADLPISFHNLPLTALSDPAMQELFEAVTDTPLANLTLEGSANVTAKTTIGNVPIASIPFNVQSSLAPVTVADLVVAGGTPDHLLIAINTDLLNPSNITLETSLVIFALQFESVTIGSAIIDPLLLVPGNALYATQASIRKRPSKGLWPPAHTPSLQPALSPITLTPVTIPAIHQLLIPEATLEFTVNITQTGIANATFMLDNPFDTSINILMLSATATYQNLTPGSINNVDLLSHPIVAEAHQNITSPVVPFAFNLNPMVIIELKLDTAAANVVDLRPLVALFNVALSEPNFVTSITSYVDAGPAVGNQFDVYSTILAALKGLKINLAIESSLKLDEYPTNLGFNQTGVSVITDQTALYLIGAAAPPIVQNLVDEANLVFTGANPTNLTDTGFSLALAGSLTNIGPLDAFSEPVIVNWEGADFKHVYRVLKMRRKATSKKPIDQAPTNSPQQTVKVIQATPERRMTATEPPLSPNHIDEAVQAAGNEQPRRHLPLL</sequence>
<dbReference type="GO" id="GO:0000329">
    <property type="term" value="C:fungal-type vacuole membrane"/>
    <property type="evidence" value="ECO:0007669"/>
    <property type="project" value="InterPro"/>
</dbReference>
<dbReference type="Proteomes" id="UP000076532">
    <property type="component" value="Unassembled WGS sequence"/>
</dbReference>